<proteinExistence type="predicted"/>
<organism evidence="1 2">
    <name type="scientific">Nostoc paludosum FACHB-159</name>
    <dbReference type="NCBI Taxonomy" id="2692908"/>
    <lineage>
        <taxon>Bacteria</taxon>
        <taxon>Bacillati</taxon>
        <taxon>Cyanobacteriota</taxon>
        <taxon>Cyanophyceae</taxon>
        <taxon>Nostocales</taxon>
        <taxon>Nostocaceae</taxon>
        <taxon>Nostoc</taxon>
    </lineage>
</organism>
<dbReference type="EMBL" id="JACJTU010000011">
    <property type="protein sequence ID" value="MBD2734913.1"/>
    <property type="molecule type" value="Genomic_DNA"/>
</dbReference>
<sequence length="46" mass="5063">MFALTKFGDEQLALEVLSARQSDRIAVCHRFCHYKSCASSVNSANG</sequence>
<comment type="caution">
    <text evidence="1">The sequence shown here is derived from an EMBL/GenBank/DDBJ whole genome shotgun (WGS) entry which is preliminary data.</text>
</comment>
<keyword evidence="2" id="KW-1185">Reference proteome</keyword>
<reference evidence="1 2" key="1">
    <citation type="journal article" date="2020" name="ISME J.">
        <title>Comparative genomics reveals insights into cyanobacterial evolution and habitat adaptation.</title>
        <authorList>
            <person name="Chen M.Y."/>
            <person name="Teng W.K."/>
            <person name="Zhao L."/>
            <person name="Hu C.X."/>
            <person name="Zhou Y.K."/>
            <person name="Han B.P."/>
            <person name="Song L.R."/>
            <person name="Shu W.S."/>
        </authorList>
    </citation>
    <scope>NUCLEOTIDE SEQUENCE [LARGE SCALE GENOMIC DNA]</scope>
    <source>
        <strain evidence="1 2">FACHB-159</strain>
    </source>
</reference>
<dbReference type="RefSeq" id="WP_190955594.1">
    <property type="nucleotide sequence ID" value="NZ_JACJTU010000011.1"/>
</dbReference>
<evidence type="ECO:0000313" key="2">
    <source>
        <dbReference type="Proteomes" id="UP000637383"/>
    </source>
</evidence>
<accession>A0ABR8K7J7</accession>
<gene>
    <name evidence="1" type="ORF">H6H03_13610</name>
</gene>
<dbReference type="Proteomes" id="UP000637383">
    <property type="component" value="Unassembled WGS sequence"/>
</dbReference>
<name>A0ABR8K7J7_9NOSO</name>
<evidence type="ECO:0000313" key="1">
    <source>
        <dbReference type="EMBL" id="MBD2734913.1"/>
    </source>
</evidence>
<protein>
    <submittedName>
        <fullName evidence="1">Uncharacterized protein</fullName>
    </submittedName>
</protein>